<dbReference type="EMBL" id="LK052906">
    <property type="protein sequence ID" value="CDR46008.1"/>
    <property type="molecule type" value="Genomic_DNA"/>
</dbReference>
<feature type="domain" description="C2H2-type" evidence="8">
    <location>
        <begin position="10"/>
        <end position="39"/>
    </location>
</feature>
<dbReference type="PANTHER" id="PTHR16515:SF49">
    <property type="entry name" value="GASTRULA ZINC FINGER PROTEIN XLCGF49.1-LIKE-RELATED"/>
    <property type="match status" value="1"/>
</dbReference>
<dbReference type="FunFam" id="3.30.160.60:FF:001498">
    <property type="entry name" value="Zinc finger protein 404"/>
    <property type="match status" value="1"/>
</dbReference>
<dbReference type="GO" id="GO:0010468">
    <property type="term" value="P:regulation of gene expression"/>
    <property type="evidence" value="ECO:0007669"/>
    <property type="project" value="TreeGrafter"/>
</dbReference>
<dbReference type="InterPro" id="IPR036236">
    <property type="entry name" value="Znf_C2H2_sf"/>
</dbReference>
<accession>A0A061BDN9</accession>
<dbReference type="FunFam" id="3.30.160.60:FF:000534">
    <property type="entry name" value="zinc finger protein 674"/>
    <property type="match status" value="1"/>
</dbReference>
<dbReference type="SMART" id="SM00355">
    <property type="entry name" value="ZnF_C2H2"/>
    <property type="match status" value="4"/>
</dbReference>
<reference evidence="9" key="1">
    <citation type="journal article" date="2014" name="Genome Announc.">
        <title>Genome sequence of the yeast Cyberlindnera fabianii (Hansenula fabianii).</title>
        <authorList>
            <person name="Freel K.C."/>
            <person name="Sarilar V."/>
            <person name="Neuveglise C."/>
            <person name="Devillers H."/>
            <person name="Friedrich A."/>
            <person name="Schacherer J."/>
        </authorList>
    </citation>
    <scope>NUCLEOTIDE SEQUENCE</scope>
    <source>
        <strain evidence="9">YJS4271</strain>
    </source>
</reference>
<proteinExistence type="predicted"/>
<evidence type="ECO:0000256" key="1">
    <source>
        <dbReference type="ARBA" id="ARBA00004123"/>
    </source>
</evidence>
<dbReference type="PANTHER" id="PTHR16515">
    <property type="entry name" value="PR DOMAIN ZINC FINGER PROTEIN"/>
    <property type="match status" value="1"/>
</dbReference>
<keyword evidence="5" id="KW-0862">Zinc</keyword>
<dbReference type="OrthoDB" id="3437960at2759"/>
<dbReference type="InterPro" id="IPR050331">
    <property type="entry name" value="Zinc_finger"/>
</dbReference>
<dbReference type="SUPFAM" id="SSF57667">
    <property type="entry name" value="beta-beta-alpha zinc fingers"/>
    <property type="match status" value="2"/>
</dbReference>
<gene>
    <name evidence="9" type="ORF">CYFA0S_21e00760g</name>
</gene>
<dbReference type="InterPro" id="IPR013087">
    <property type="entry name" value="Znf_C2H2_type"/>
</dbReference>
<evidence type="ECO:0000259" key="8">
    <source>
        <dbReference type="PROSITE" id="PS50157"/>
    </source>
</evidence>
<evidence type="ECO:0000256" key="4">
    <source>
        <dbReference type="ARBA" id="ARBA00022771"/>
    </source>
</evidence>
<keyword evidence="4 7" id="KW-0863">Zinc-finger</keyword>
<dbReference type="VEuPathDB" id="FungiDB:BON22_5257"/>
<protein>
    <submittedName>
        <fullName evidence="9">CYFA0S21e00760g1_1</fullName>
    </submittedName>
</protein>
<feature type="domain" description="C2H2-type" evidence="8">
    <location>
        <begin position="40"/>
        <end position="67"/>
    </location>
</feature>
<keyword evidence="2" id="KW-0479">Metal-binding</keyword>
<dbReference type="PROSITE" id="PS00028">
    <property type="entry name" value="ZINC_FINGER_C2H2_1"/>
    <property type="match status" value="3"/>
</dbReference>
<name>A0A061BDN9_CYBFA</name>
<evidence type="ECO:0000256" key="5">
    <source>
        <dbReference type="ARBA" id="ARBA00022833"/>
    </source>
</evidence>
<dbReference type="PROSITE" id="PS50157">
    <property type="entry name" value="ZINC_FINGER_C2H2_2"/>
    <property type="match status" value="4"/>
</dbReference>
<comment type="subcellular location">
    <subcellularLocation>
        <location evidence="1">Nucleus</location>
    </subcellularLocation>
</comment>
<evidence type="ECO:0000256" key="7">
    <source>
        <dbReference type="PROSITE-ProRule" id="PRU00042"/>
    </source>
</evidence>
<dbReference type="GO" id="GO:0008270">
    <property type="term" value="F:zinc ion binding"/>
    <property type="evidence" value="ECO:0007669"/>
    <property type="project" value="UniProtKB-KW"/>
</dbReference>
<dbReference type="GO" id="GO:0005634">
    <property type="term" value="C:nucleus"/>
    <property type="evidence" value="ECO:0007669"/>
    <property type="project" value="UniProtKB-SubCell"/>
</dbReference>
<dbReference type="Pfam" id="PF00096">
    <property type="entry name" value="zf-C2H2"/>
    <property type="match status" value="2"/>
</dbReference>
<evidence type="ECO:0000256" key="3">
    <source>
        <dbReference type="ARBA" id="ARBA00022737"/>
    </source>
</evidence>
<organism evidence="9">
    <name type="scientific">Cyberlindnera fabianii</name>
    <name type="common">Yeast</name>
    <name type="synonym">Hansenula fabianii</name>
    <dbReference type="NCBI Taxonomy" id="36022"/>
    <lineage>
        <taxon>Eukaryota</taxon>
        <taxon>Fungi</taxon>
        <taxon>Dikarya</taxon>
        <taxon>Ascomycota</taxon>
        <taxon>Saccharomycotina</taxon>
        <taxon>Saccharomycetes</taxon>
        <taxon>Phaffomycetales</taxon>
        <taxon>Phaffomycetaceae</taxon>
        <taxon>Cyberlindnera</taxon>
    </lineage>
</organism>
<feature type="domain" description="C2H2-type" evidence="8">
    <location>
        <begin position="68"/>
        <end position="95"/>
    </location>
</feature>
<feature type="domain" description="C2H2-type" evidence="8">
    <location>
        <begin position="189"/>
        <end position="218"/>
    </location>
</feature>
<dbReference type="AlphaFoldDB" id="A0A061BDN9"/>
<keyword evidence="6" id="KW-0539">Nucleus</keyword>
<evidence type="ECO:0000256" key="2">
    <source>
        <dbReference type="ARBA" id="ARBA00022723"/>
    </source>
</evidence>
<dbReference type="Gene3D" id="3.30.160.60">
    <property type="entry name" value="Classic Zinc Finger"/>
    <property type="match status" value="3"/>
</dbReference>
<sequence length="368" mass="41417">MLPTRRPKRYKCPEKGCLKAYSRPCLLEQHIRSDSDIRPFECDVCGKGFFRDSHLQSHRWTHAKEKPLACTQCDKRFITNQQLQRHLKTHEKQKMRFGSAMASSSVSSSATSTPVLAAAAAIAPDPVCIPVPAHEQWKETLDRITREVDSIVQNSPIDELSTLDLSEVPAYTYEAPLTTTIHHHDVQPYTCQYSCAGSFASAAELGIHLLESHILQETFETDGMMSLETGSSLDICLDQSPLDSPLHGPLDTSMFVEYPGVSTTAITLKEPPIKLEDIDAFISEFVHDTTQEDYQIPEYTPPPPSSHHRGEHGIPEMRYQKTFGSLDGHRQTVRAQVALDEETMECFSQIRRCIKRLLVGLILSLWII</sequence>
<evidence type="ECO:0000313" key="9">
    <source>
        <dbReference type="EMBL" id="CDR46008.1"/>
    </source>
</evidence>
<evidence type="ECO:0000256" key="6">
    <source>
        <dbReference type="ARBA" id="ARBA00023242"/>
    </source>
</evidence>
<keyword evidence="3" id="KW-0677">Repeat</keyword>